<dbReference type="InterPro" id="IPR032466">
    <property type="entry name" value="Metal_Hydrolase"/>
</dbReference>
<protein>
    <recommendedName>
        <fullName evidence="2">Amidohydrolase</fullName>
    </recommendedName>
</protein>
<name>A0A6B1G729_9CHLR</name>
<dbReference type="EMBL" id="VYDA01000555">
    <property type="protein sequence ID" value="MYH63146.1"/>
    <property type="molecule type" value="Genomic_DNA"/>
</dbReference>
<organism evidence="1">
    <name type="scientific">Caldilineaceae bacterium SB0675_bin_29</name>
    <dbReference type="NCBI Taxonomy" id="2605266"/>
    <lineage>
        <taxon>Bacteria</taxon>
        <taxon>Bacillati</taxon>
        <taxon>Chloroflexota</taxon>
        <taxon>Caldilineae</taxon>
        <taxon>Caldilineales</taxon>
        <taxon>Caldilineaceae</taxon>
    </lineage>
</organism>
<evidence type="ECO:0000313" key="1">
    <source>
        <dbReference type="EMBL" id="MYH63146.1"/>
    </source>
</evidence>
<proteinExistence type="predicted"/>
<dbReference type="Gene3D" id="3.20.20.140">
    <property type="entry name" value="Metal-dependent hydrolases"/>
    <property type="match status" value="1"/>
</dbReference>
<sequence length="71" mass="8084">MGEREFAVVDTHCHIGLHKYEPVEVLLFHMERAGVDQAVFIQYLGNSDNSYIVEMMEVHPGRFAAAMIVAY</sequence>
<reference evidence="1" key="1">
    <citation type="submission" date="2019-09" db="EMBL/GenBank/DDBJ databases">
        <title>Characterisation of the sponge microbiome using genome-centric metagenomics.</title>
        <authorList>
            <person name="Engelberts J.P."/>
            <person name="Robbins S.J."/>
            <person name="De Goeij J.M."/>
            <person name="Aranda M."/>
            <person name="Bell S.C."/>
            <person name="Webster N.S."/>
        </authorList>
    </citation>
    <scope>NUCLEOTIDE SEQUENCE</scope>
    <source>
        <strain evidence="1">SB0675_bin_29</strain>
    </source>
</reference>
<comment type="caution">
    <text evidence="1">The sequence shown here is derived from an EMBL/GenBank/DDBJ whole genome shotgun (WGS) entry which is preliminary data.</text>
</comment>
<evidence type="ECO:0008006" key="2">
    <source>
        <dbReference type="Google" id="ProtNLM"/>
    </source>
</evidence>
<accession>A0A6B1G729</accession>
<gene>
    <name evidence="1" type="ORF">F4148_15770</name>
</gene>
<dbReference type="SUPFAM" id="SSF51556">
    <property type="entry name" value="Metallo-dependent hydrolases"/>
    <property type="match status" value="1"/>
</dbReference>
<dbReference type="AlphaFoldDB" id="A0A6B1G729"/>